<dbReference type="GeneID" id="81373506"/>
<comment type="caution">
    <text evidence="2">The sequence shown here is derived from an EMBL/GenBank/DDBJ whole genome shotgun (WGS) entry which is preliminary data.</text>
</comment>
<dbReference type="EMBL" id="JAPZBU010000009">
    <property type="protein sequence ID" value="KAJ5387348.1"/>
    <property type="molecule type" value="Genomic_DNA"/>
</dbReference>
<reference evidence="2" key="2">
    <citation type="journal article" date="2023" name="IMA Fungus">
        <title>Comparative genomic study of the Penicillium genus elucidates a diverse pangenome and 15 lateral gene transfer events.</title>
        <authorList>
            <person name="Petersen C."/>
            <person name="Sorensen T."/>
            <person name="Nielsen M.R."/>
            <person name="Sondergaard T.E."/>
            <person name="Sorensen J.L."/>
            <person name="Fitzpatrick D.A."/>
            <person name="Frisvad J.C."/>
            <person name="Nielsen K.L."/>
        </authorList>
    </citation>
    <scope>NUCLEOTIDE SEQUENCE</scope>
    <source>
        <strain evidence="2">IBT 29677</strain>
    </source>
</reference>
<dbReference type="RefSeq" id="XP_056485146.1">
    <property type="nucleotide sequence ID" value="XM_056634526.1"/>
</dbReference>
<evidence type="ECO:0000256" key="1">
    <source>
        <dbReference type="SAM" id="MobiDB-lite"/>
    </source>
</evidence>
<proteinExistence type="predicted"/>
<feature type="compositionally biased region" description="Basic residues" evidence="1">
    <location>
        <begin position="18"/>
        <end position="27"/>
    </location>
</feature>
<keyword evidence="3" id="KW-1185">Reference proteome</keyword>
<sequence length="249" mass="30104">MVNPDPNPNVSLEEFPISRRRYNRRTRRSEPIPIPPEWERKVKAPPEAPPGAEDEWPRRDVWLSQFKNDAQNRVTWIPPQWRKGIYYPGRDCTQPDDPDWEKQQREDVEKQQERLDFLEYGDFMEDLDVRPQHEETIRRTLKTVGIWKDKRLKSHPPSDGLTIKMQNAIKEFALKLTLLQLAMRNQPKNEKADSKKWMAFNEQIKQILHEWWGNNTKSLEKTTDEYLKERSREYQDERAEEYRKFKESQ</sequence>
<dbReference type="OrthoDB" id="10334951at2759"/>
<evidence type="ECO:0000313" key="2">
    <source>
        <dbReference type="EMBL" id="KAJ5387348.1"/>
    </source>
</evidence>
<accession>A0A9X0B412</accession>
<evidence type="ECO:0000313" key="3">
    <source>
        <dbReference type="Proteomes" id="UP001147747"/>
    </source>
</evidence>
<reference evidence="2" key="1">
    <citation type="submission" date="2022-12" db="EMBL/GenBank/DDBJ databases">
        <authorList>
            <person name="Petersen C."/>
        </authorList>
    </citation>
    <scope>NUCLEOTIDE SEQUENCE</scope>
    <source>
        <strain evidence="2">IBT 29677</strain>
    </source>
</reference>
<feature type="region of interest" description="Disordered" evidence="1">
    <location>
        <begin position="1"/>
        <end position="59"/>
    </location>
</feature>
<gene>
    <name evidence="2" type="ORF">N7509_009889</name>
</gene>
<protein>
    <submittedName>
        <fullName evidence="2">Uncharacterized protein</fullName>
    </submittedName>
</protein>
<dbReference type="Proteomes" id="UP001147747">
    <property type="component" value="Unassembled WGS sequence"/>
</dbReference>
<dbReference type="AlphaFoldDB" id="A0A9X0B412"/>
<name>A0A9X0B412_9EURO</name>
<organism evidence="2 3">
    <name type="scientific">Penicillium cosmopolitanum</name>
    <dbReference type="NCBI Taxonomy" id="1131564"/>
    <lineage>
        <taxon>Eukaryota</taxon>
        <taxon>Fungi</taxon>
        <taxon>Dikarya</taxon>
        <taxon>Ascomycota</taxon>
        <taxon>Pezizomycotina</taxon>
        <taxon>Eurotiomycetes</taxon>
        <taxon>Eurotiomycetidae</taxon>
        <taxon>Eurotiales</taxon>
        <taxon>Aspergillaceae</taxon>
        <taxon>Penicillium</taxon>
    </lineage>
</organism>